<organism evidence="3 4">
    <name type="scientific">Allorhodopirellula solitaria</name>
    <dbReference type="NCBI Taxonomy" id="2527987"/>
    <lineage>
        <taxon>Bacteria</taxon>
        <taxon>Pseudomonadati</taxon>
        <taxon>Planctomycetota</taxon>
        <taxon>Planctomycetia</taxon>
        <taxon>Pirellulales</taxon>
        <taxon>Pirellulaceae</taxon>
        <taxon>Allorhodopirellula</taxon>
    </lineage>
</organism>
<keyword evidence="4" id="KW-1185">Reference proteome</keyword>
<accession>A0A5C5X0L7</accession>
<proteinExistence type="inferred from homology"/>
<comment type="caution">
    <text evidence="3">The sequence shown here is derived from an EMBL/GenBank/DDBJ whole genome shotgun (WGS) entry which is preliminary data.</text>
</comment>
<gene>
    <name evidence="3" type="primary">lcfB_3</name>
    <name evidence="3" type="ORF">CA85_48150</name>
</gene>
<reference evidence="3 4" key="1">
    <citation type="submission" date="2019-02" db="EMBL/GenBank/DDBJ databases">
        <title>Deep-cultivation of Planctomycetes and their phenomic and genomic characterization uncovers novel biology.</title>
        <authorList>
            <person name="Wiegand S."/>
            <person name="Jogler M."/>
            <person name="Boedeker C."/>
            <person name="Pinto D."/>
            <person name="Vollmers J."/>
            <person name="Rivas-Marin E."/>
            <person name="Kohn T."/>
            <person name="Peeters S.H."/>
            <person name="Heuer A."/>
            <person name="Rast P."/>
            <person name="Oberbeckmann S."/>
            <person name="Bunk B."/>
            <person name="Jeske O."/>
            <person name="Meyerdierks A."/>
            <person name="Storesund J.E."/>
            <person name="Kallscheuer N."/>
            <person name="Luecker S."/>
            <person name="Lage O.M."/>
            <person name="Pohl T."/>
            <person name="Merkel B.J."/>
            <person name="Hornburger P."/>
            <person name="Mueller R.-W."/>
            <person name="Bruemmer F."/>
            <person name="Labrenz M."/>
            <person name="Spormann A.M."/>
            <person name="Op Den Camp H."/>
            <person name="Overmann J."/>
            <person name="Amann R."/>
            <person name="Jetten M.S.M."/>
            <person name="Mascher T."/>
            <person name="Medema M.H."/>
            <person name="Devos D.P."/>
            <person name="Kaster A.-K."/>
            <person name="Ovreas L."/>
            <person name="Rohde M."/>
            <person name="Galperin M.Y."/>
            <person name="Jogler C."/>
        </authorList>
    </citation>
    <scope>NUCLEOTIDE SEQUENCE [LARGE SCALE GENOMIC DNA]</scope>
    <source>
        <strain evidence="3 4">CA85</strain>
    </source>
</reference>
<keyword evidence="3" id="KW-0436">Ligase</keyword>
<evidence type="ECO:0000256" key="1">
    <source>
        <dbReference type="ARBA" id="ARBA00006432"/>
    </source>
</evidence>
<dbReference type="Gene3D" id="3.40.50.12780">
    <property type="entry name" value="N-terminal domain of ligase-like"/>
    <property type="match status" value="1"/>
</dbReference>
<dbReference type="Proteomes" id="UP000318053">
    <property type="component" value="Unassembled WGS sequence"/>
</dbReference>
<dbReference type="InterPro" id="IPR042099">
    <property type="entry name" value="ANL_N_sf"/>
</dbReference>
<evidence type="ECO:0000259" key="2">
    <source>
        <dbReference type="Pfam" id="PF00501"/>
    </source>
</evidence>
<evidence type="ECO:0000313" key="3">
    <source>
        <dbReference type="EMBL" id="TWT55715.1"/>
    </source>
</evidence>
<dbReference type="AlphaFoldDB" id="A0A5C5X0L7"/>
<dbReference type="Pfam" id="PF00501">
    <property type="entry name" value="AMP-binding"/>
    <property type="match status" value="1"/>
</dbReference>
<dbReference type="EC" id="6.2.1.3" evidence="3"/>
<name>A0A5C5X0L7_9BACT</name>
<dbReference type="EMBL" id="SJPK01000022">
    <property type="protein sequence ID" value="TWT55715.1"/>
    <property type="molecule type" value="Genomic_DNA"/>
</dbReference>
<sequence length="479" mass="52411">MSRHLLDAFLNQVRDQPDAEALHCPGKQPRTWAQLAVDVNRTRGELERLASDTSRPAQDDRSSLGLRIVHESRNSISDVSIALACIAAGAIEIPIDSRLPAAMRDQIAKRCSGVRFQRDAEPVPSRSTDLPDALSQLERCSDKVDVHQPSLVLWTSGTTDEPRGVVLSQQNLTGNALAKLAAVPQGRDDIRLTLLSLAHAYARTCDMGTWLLSGCSWILDYGRSGLDRLSDANRPTMINCVPVLAREIAKRLEAGDRTLDQLAVLGCGGAALDRELFTRLRQCGVEVIQGYGCTETSPVICSASPGMSELGLVGPPINGCEVRIVDRRLFVRGPLVMLGYLDDAEATATKIDTQGWLDTGDLVERQDDGQMRILGRADDVIVLENAFKLHPLAVEQAILRHHACEHAVVFGWNGRVLIAVQSETFDGPAIATTLKTLLPPNTQVRIERLSPPLSIDRGELTAKKTPRRHIVQKRFTSCQ</sequence>
<protein>
    <submittedName>
        <fullName evidence="3">Long-chain-fatty-acid--CoA ligase</fullName>
        <ecNumber evidence="3">6.2.1.3</ecNumber>
    </submittedName>
</protein>
<dbReference type="GO" id="GO:0004467">
    <property type="term" value="F:long-chain fatty acid-CoA ligase activity"/>
    <property type="evidence" value="ECO:0007669"/>
    <property type="project" value="UniProtKB-EC"/>
</dbReference>
<dbReference type="PANTHER" id="PTHR43201">
    <property type="entry name" value="ACYL-COA SYNTHETASE"/>
    <property type="match status" value="1"/>
</dbReference>
<comment type="similarity">
    <text evidence="1">Belongs to the ATP-dependent AMP-binding enzyme family.</text>
</comment>
<dbReference type="SUPFAM" id="SSF56801">
    <property type="entry name" value="Acetyl-CoA synthetase-like"/>
    <property type="match status" value="1"/>
</dbReference>
<dbReference type="RefSeq" id="WP_146393611.1">
    <property type="nucleotide sequence ID" value="NZ_SJPK01000022.1"/>
</dbReference>
<dbReference type="OrthoDB" id="9778383at2"/>
<dbReference type="InterPro" id="IPR000873">
    <property type="entry name" value="AMP-dep_synth/lig_dom"/>
</dbReference>
<feature type="domain" description="AMP-dependent synthetase/ligase" evidence="2">
    <location>
        <begin position="11"/>
        <end position="341"/>
    </location>
</feature>
<dbReference type="PANTHER" id="PTHR43201:SF8">
    <property type="entry name" value="ACYL-COA SYNTHETASE FAMILY MEMBER 3"/>
    <property type="match status" value="1"/>
</dbReference>
<dbReference type="GO" id="GO:0031956">
    <property type="term" value="F:medium-chain fatty acid-CoA ligase activity"/>
    <property type="evidence" value="ECO:0007669"/>
    <property type="project" value="TreeGrafter"/>
</dbReference>
<dbReference type="Pfam" id="PF23562">
    <property type="entry name" value="AMP-binding_C_3"/>
    <property type="match status" value="1"/>
</dbReference>
<evidence type="ECO:0000313" key="4">
    <source>
        <dbReference type="Proteomes" id="UP000318053"/>
    </source>
</evidence>